<feature type="binding site" evidence="8">
    <location>
        <position position="102"/>
    </location>
    <ligand>
        <name>Mg(2+)</name>
        <dbReference type="ChEBI" id="CHEBI:18420"/>
    </ligand>
</feature>
<dbReference type="HAMAP" id="MF_00316">
    <property type="entry name" value="MobA"/>
    <property type="match status" value="1"/>
</dbReference>
<comment type="function">
    <text evidence="8">Transfers a GMP moiety from GTP to Mo-molybdopterin (Mo-MPT) cofactor (Moco or molybdenum cofactor) to form Mo-molybdopterin guanine dinucleotide (Mo-MGD) cofactor.</text>
</comment>
<keyword evidence="7 8" id="KW-0501">Molybdenum cofactor biosynthesis</keyword>
<feature type="domain" description="MobA-like NTP transferase" evidence="9">
    <location>
        <begin position="7"/>
        <end position="163"/>
    </location>
</feature>
<sequence length="197" mass="22215">MEQDITGAVIAGGASRRFGSPKAFAKKDGKAFYQISIAVLRPLVNKIFLVTSPALAACFRHDDTDVKIIEDVPHYQGDGPLAGIYSAMTSCETEWLLTLPVDVPFMKSDVLEVLLREMGDEIDAVIPIVDEKMQVLVGLFRCTIKDKIKTQLDQEERKVDHLLKKIATRYVKIDDTKAFFNINRQSEYHKYVANIEH</sequence>
<keyword evidence="2 8" id="KW-0808">Transferase</keyword>
<dbReference type="GO" id="GO:0046872">
    <property type="term" value="F:metal ion binding"/>
    <property type="evidence" value="ECO:0007669"/>
    <property type="project" value="UniProtKB-KW"/>
</dbReference>
<organism evidence="10 11">
    <name type="scientific">Virgibacillus chiguensis</name>
    <dbReference type="NCBI Taxonomy" id="411959"/>
    <lineage>
        <taxon>Bacteria</taxon>
        <taxon>Bacillati</taxon>
        <taxon>Bacillota</taxon>
        <taxon>Bacilli</taxon>
        <taxon>Bacillales</taxon>
        <taxon>Bacillaceae</taxon>
        <taxon>Virgibacillus</taxon>
    </lineage>
</organism>
<evidence type="ECO:0000256" key="1">
    <source>
        <dbReference type="ARBA" id="ARBA00022490"/>
    </source>
</evidence>
<feature type="binding site" evidence="8">
    <location>
        <begin position="10"/>
        <end position="12"/>
    </location>
    <ligand>
        <name>GTP</name>
        <dbReference type="ChEBI" id="CHEBI:37565"/>
    </ligand>
</feature>
<accession>A0A1M5RFC7</accession>
<comment type="catalytic activity">
    <reaction evidence="8">
        <text>Mo-molybdopterin + GTP + H(+) = Mo-molybdopterin guanine dinucleotide + diphosphate</text>
        <dbReference type="Rhea" id="RHEA:34243"/>
        <dbReference type="ChEBI" id="CHEBI:15378"/>
        <dbReference type="ChEBI" id="CHEBI:33019"/>
        <dbReference type="ChEBI" id="CHEBI:37565"/>
        <dbReference type="ChEBI" id="CHEBI:71302"/>
        <dbReference type="ChEBI" id="CHEBI:71310"/>
        <dbReference type="EC" id="2.7.7.77"/>
    </reaction>
</comment>
<evidence type="ECO:0000256" key="3">
    <source>
        <dbReference type="ARBA" id="ARBA00022723"/>
    </source>
</evidence>
<dbReference type="PANTHER" id="PTHR19136">
    <property type="entry name" value="MOLYBDENUM COFACTOR GUANYLYLTRANSFERASE"/>
    <property type="match status" value="1"/>
</dbReference>
<evidence type="ECO:0000313" key="11">
    <source>
        <dbReference type="Proteomes" id="UP000184079"/>
    </source>
</evidence>
<comment type="similarity">
    <text evidence="8">Belongs to the MobA family.</text>
</comment>
<keyword evidence="5 8" id="KW-0460">Magnesium</keyword>
<dbReference type="Pfam" id="PF12804">
    <property type="entry name" value="NTP_transf_3"/>
    <property type="match status" value="1"/>
</dbReference>
<dbReference type="Gene3D" id="3.90.550.10">
    <property type="entry name" value="Spore Coat Polysaccharide Biosynthesis Protein SpsA, Chain A"/>
    <property type="match status" value="1"/>
</dbReference>
<keyword evidence="4 8" id="KW-0547">Nucleotide-binding</keyword>
<reference evidence="11" key="1">
    <citation type="submission" date="2016-11" db="EMBL/GenBank/DDBJ databases">
        <authorList>
            <person name="Varghese N."/>
            <person name="Submissions S."/>
        </authorList>
    </citation>
    <scope>NUCLEOTIDE SEQUENCE [LARGE SCALE GENOMIC DNA]</scope>
    <source>
        <strain evidence="11">CGMCC 1.6496</strain>
    </source>
</reference>
<evidence type="ECO:0000256" key="4">
    <source>
        <dbReference type="ARBA" id="ARBA00022741"/>
    </source>
</evidence>
<evidence type="ECO:0000256" key="7">
    <source>
        <dbReference type="ARBA" id="ARBA00023150"/>
    </source>
</evidence>
<dbReference type="CDD" id="cd02503">
    <property type="entry name" value="MobA"/>
    <property type="match status" value="1"/>
</dbReference>
<comment type="caution">
    <text evidence="8">Lacks conserved residue(s) required for the propagation of feature annotation.</text>
</comment>
<dbReference type="GO" id="GO:0005737">
    <property type="term" value="C:cytoplasm"/>
    <property type="evidence" value="ECO:0007669"/>
    <property type="project" value="UniProtKB-SubCell"/>
</dbReference>
<dbReference type="AlphaFoldDB" id="A0A1M5RFC7"/>
<gene>
    <name evidence="8" type="primary">mobA</name>
    <name evidence="10" type="ORF">SAMN05421807_105129</name>
</gene>
<dbReference type="EC" id="2.7.7.77" evidence="8"/>
<dbReference type="InterPro" id="IPR025877">
    <property type="entry name" value="MobA-like_NTP_Trfase"/>
</dbReference>
<dbReference type="EMBL" id="FQXD01000005">
    <property type="protein sequence ID" value="SHH24709.1"/>
    <property type="molecule type" value="Genomic_DNA"/>
</dbReference>
<name>A0A1M5RFC7_9BACI</name>
<feature type="binding site" evidence="8">
    <location>
        <position position="71"/>
    </location>
    <ligand>
        <name>GTP</name>
        <dbReference type="ChEBI" id="CHEBI:37565"/>
    </ligand>
</feature>
<keyword evidence="6 8" id="KW-0342">GTP-binding</keyword>
<evidence type="ECO:0000256" key="6">
    <source>
        <dbReference type="ARBA" id="ARBA00023134"/>
    </source>
</evidence>
<evidence type="ECO:0000256" key="2">
    <source>
        <dbReference type="ARBA" id="ARBA00022679"/>
    </source>
</evidence>
<evidence type="ECO:0000256" key="5">
    <source>
        <dbReference type="ARBA" id="ARBA00022842"/>
    </source>
</evidence>
<protein>
    <recommendedName>
        <fullName evidence="8">Probable molybdenum cofactor guanylyltransferase</fullName>
        <shortName evidence="8">MoCo guanylyltransferase</shortName>
        <ecNumber evidence="8">2.7.7.77</ecNumber>
    </recommendedName>
    <alternativeName>
        <fullName evidence="8">GTP:molybdopterin guanylyltransferase</fullName>
    </alternativeName>
    <alternativeName>
        <fullName evidence="8">Mo-MPT guanylyltransferase</fullName>
    </alternativeName>
    <alternativeName>
        <fullName evidence="8">Molybdopterin guanylyltransferase</fullName>
    </alternativeName>
    <alternativeName>
        <fullName evidence="8">Molybdopterin-guanine dinucleotide synthase</fullName>
        <shortName evidence="8">MGD synthase</shortName>
    </alternativeName>
</protein>
<dbReference type="GO" id="GO:0006777">
    <property type="term" value="P:Mo-molybdopterin cofactor biosynthetic process"/>
    <property type="evidence" value="ECO:0007669"/>
    <property type="project" value="UniProtKB-KW"/>
</dbReference>
<keyword evidence="1 8" id="KW-0963">Cytoplasm</keyword>
<dbReference type="GO" id="GO:0061603">
    <property type="term" value="F:molybdenum cofactor guanylyltransferase activity"/>
    <property type="evidence" value="ECO:0007669"/>
    <property type="project" value="UniProtKB-EC"/>
</dbReference>
<dbReference type="Proteomes" id="UP000184079">
    <property type="component" value="Unassembled WGS sequence"/>
</dbReference>
<keyword evidence="3 8" id="KW-0479">Metal-binding</keyword>
<comment type="domain">
    <text evidence="8">The N-terminal domain determines nucleotide recognition and specific binding, while the C-terminal domain determines the specific binding to the target protein.</text>
</comment>
<evidence type="ECO:0000313" key="10">
    <source>
        <dbReference type="EMBL" id="SHH24709.1"/>
    </source>
</evidence>
<dbReference type="InterPro" id="IPR029044">
    <property type="entry name" value="Nucleotide-diphossugar_trans"/>
</dbReference>
<comment type="subcellular location">
    <subcellularLocation>
        <location evidence="8">Cytoplasm</location>
    </subcellularLocation>
</comment>
<keyword evidence="11" id="KW-1185">Reference proteome</keyword>
<dbReference type="PANTHER" id="PTHR19136:SF81">
    <property type="entry name" value="MOLYBDENUM COFACTOR GUANYLYLTRANSFERASE"/>
    <property type="match status" value="1"/>
</dbReference>
<dbReference type="RefSeq" id="WP_073006954.1">
    <property type="nucleotide sequence ID" value="NZ_FQXD01000005.1"/>
</dbReference>
<evidence type="ECO:0000256" key="8">
    <source>
        <dbReference type="HAMAP-Rule" id="MF_00316"/>
    </source>
</evidence>
<dbReference type="SUPFAM" id="SSF53448">
    <property type="entry name" value="Nucleotide-diphospho-sugar transferases"/>
    <property type="match status" value="1"/>
</dbReference>
<feature type="binding site" evidence="8">
    <location>
        <position position="22"/>
    </location>
    <ligand>
        <name>GTP</name>
        <dbReference type="ChEBI" id="CHEBI:37565"/>
    </ligand>
</feature>
<comment type="cofactor">
    <cofactor evidence="8">
        <name>Mg(2+)</name>
        <dbReference type="ChEBI" id="CHEBI:18420"/>
    </cofactor>
</comment>
<dbReference type="InterPro" id="IPR013482">
    <property type="entry name" value="Molybde_CF_guanTrfase"/>
</dbReference>
<dbReference type="GO" id="GO:0005525">
    <property type="term" value="F:GTP binding"/>
    <property type="evidence" value="ECO:0007669"/>
    <property type="project" value="UniProtKB-UniRule"/>
</dbReference>
<feature type="binding site" evidence="8">
    <location>
        <position position="102"/>
    </location>
    <ligand>
        <name>GTP</name>
        <dbReference type="ChEBI" id="CHEBI:37565"/>
    </ligand>
</feature>
<evidence type="ECO:0000259" key="9">
    <source>
        <dbReference type="Pfam" id="PF12804"/>
    </source>
</evidence>
<proteinExistence type="inferred from homology"/>
<dbReference type="OrthoDB" id="9788394at2"/>